<dbReference type="PANTHER" id="PTHR43805">
    <property type="entry name" value="GLYCEROPHOSPHORYL DIESTER PHOSPHODIESTERASE"/>
    <property type="match status" value="1"/>
</dbReference>
<dbReference type="InterPro" id="IPR017946">
    <property type="entry name" value="PLC-like_Pdiesterase_TIM-brl"/>
</dbReference>
<gene>
    <name evidence="3" type="ORF">NOCA1150031</name>
</gene>
<feature type="domain" description="GP-PDE" evidence="2">
    <location>
        <begin position="10"/>
        <end position="246"/>
    </location>
</feature>
<dbReference type="EMBL" id="CZKB01000007">
    <property type="protein sequence ID" value="CUR58538.1"/>
    <property type="molecule type" value="Genomic_DNA"/>
</dbReference>
<dbReference type="GO" id="GO:0006629">
    <property type="term" value="P:lipid metabolic process"/>
    <property type="evidence" value="ECO:0007669"/>
    <property type="project" value="InterPro"/>
</dbReference>
<proteinExistence type="predicted"/>
<evidence type="ECO:0000313" key="3">
    <source>
        <dbReference type="EMBL" id="CUR58538.1"/>
    </source>
</evidence>
<accession>A0A2P2C950</accession>
<dbReference type="InterPro" id="IPR030395">
    <property type="entry name" value="GP_PDE_dom"/>
</dbReference>
<dbReference type="Pfam" id="PF03009">
    <property type="entry name" value="GDPD"/>
    <property type="match status" value="1"/>
</dbReference>
<sequence length="273" mass="29444">MTSYGDTTGPLAIAHRGGMALAPENTLAAFGRATSLGLTHLETDVQTTRDGHVVCFHDATLRRVTGRPGRIADLDLADVRRLRVHGTDQVPTLGEAMAAFPLARFAIDLKDEASIGAMARLLAAHPSWAERICVAGAWSRWLRRLQDEAPGVTTALGWRSLTTLIACSRGGVRPVGVGISGGAFAHVPMRLGRLPIHSERVIARAHELGIRVVVWTVDDPATMRTLLDAGVDGIITDRPDVLRDVLISRDQWTRPSPLPQGREVTRPAPAPPR</sequence>
<dbReference type="AlphaFoldDB" id="A0A2P2C950"/>
<reference evidence="3" key="1">
    <citation type="submission" date="2015-08" db="EMBL/GenBank/DDBJ databases">
        <authorList>
            <person name="Babu N.S."/>
            <person name="Beckwith C.J."/>
            <person name="Beseler K.G."/>
            <person name="Brison A."/>
            <person name="Carone J.V."/>
            <person name="Caskin T.P."/>
            <person name="Diamond M."/>
            <person name="Durham M.E."/>
            <person name="Foxe J.M."/>
            <person name="Go M."/>
            <person name="Henderson B.A."/>
            <person name="Jones I.B."/>
            <person name="McGettigan J.A."/>
            <person name="Micheletti S.J."/>
            <person name="Nasrallah M.E."/>
            <person name="Ortiz D."/>
            <person name="Piller C.R."/>
            <person name="Privatt S.R."/>
            <person name="Schneider S.L."/>
            <person name="Sharp S."/>
            <person name="Smith T.C."/>
            <person name="Stanton J.D."/>
            <person name="Ullery H.E."/>
            <person name="Wilson R.J."/>
            <person name="Serrano M.G."/>
            <person name="Buck G."/>
            <person name="Lee V."/>
            <person name="Wang Y."/>
            <person name="Carvalho R."/>
            <person name="Voegtly L."/>
            <person name="Shi R."/>
            <person name="Duckworth R."/>
            <person name="Johnson A."/>
            <person name="Loviza R."/>
            <person name="Walstead R."/>
            <person name="Shah Z."/>
            <person name="Kiflezghi M."/>
            <person name="Wade K."/>
            <person name="Ball S.L."/>
            <person name="Bradley K.W."/>
            <person name="Asai D.J."/>
            <person name="Bowman C.A."/>
            <person name="Russell D.A."/>
            <person name="Pope W.H."/>
            <person name="Jacobs-Sera D."/>
            <person name="Hendrix R.W."/>
            <person name="Hatfull G.F."/>
        </authorList>
    </citation>
    <scope>NUCLEOTIDE SEQUENCE</scope>
</reference>
<protein>
    <submittedName>
        <fullName evidence="3">Glycerophosphoryl diester phosphodiesterase</fullName>
    </submittedName>
</protein>
<dbReference type="GO" id="GO:0008081">
    <property type="term" value="F:phosphoric diester hydrolase activity"/>
    <property type="evidence" value="ECO:0007669"/>
    <property type="project" value="InterPro"/>
</dbReference>
<evidence type="ECO:0000259" key="2">
    <source>
        <dbReference type="PROSITE" id="PS51704"/>
    </source>
</evidence>
<feature type="region of interest" description="Disordered" evidence="1">
    <location>
        <begin position="252"/>
        <end position="273"/>
    </location>
</feature>
<organism evidence="3">
    <name type="scientific">metagenome</name>
    <dbReference type="NCBI Taxonomy" id="256318"/>
    <lineage>
        <taxon>unclassified sequences</taxon>
        <taxon>metagenomes</taxon>
    </lineage>
</organism>
<dbReference type="SUPFAM" id="SSF51695">
    <property type="entry name" value="PLC-like phosphodiesterases"/>
    <property type="match status" value="1"/>
</dbReference>
<evidence type="ECO:0000256" key="1">
    <source>
        <dbReference type="SAM" id="MobiDB-lite"/>
    </source>
</evidence>
<dbReference type="Gene3D" id="3.20.20.190">
    <property type="entry name" value="Phosphatidylinositol (PI) phosphodiesterase"/>
    <property type="match status" value="1"/>
</dbReference>
<dbReference type="PROSITE" id="PS51704">
    <property type="entry name" value="GP_PDE"/>
    <property type="match status" value="1"/>
</dbReference>
<name>A0A2P2C950_9ZZZZ</name>
<dbReference type="PANTHER" id="PTHR43805:SF1">
    <property type="entry name" value="GP-PDE DOMAIN-CONTAINING PROTEIN"/>
    <property type="match status" value="1"/>
</dbReference>